<name>A0A4R8WHZ3_9MICO</name>
<evidence type="ECO:0000313" key="2">
    <source>
        <dbReference type="EMBL" id="TFC10330.1"/>
    </source>
</evidence>
<comment type="caution">
    <text evidence="2">The sequence shown here is derived from an EMBL/GenBank/DDBJ whole genome shotgun (WGS) entry which is preliminary data.</text>
</comment>
<dbReference type="EMBL" id="SOFP01000077">
    <property type="protein sequence ID" value="TFC10330.1"/>
    <property type="molecule type" value="Genomic_DNA"/>
</dbReference>
<protein>
    <submittedName>
        <fullName evidence="2">Alpha/beta hydrolase</fullName>
    </submittedName>
</protein>
<keyword evidence="2" id="KW-0378">Hydrolase</keyword>
<keyword evidence="3" id="KW-1185">Reference proteome</keyword>
<dbReference type="InterPro" id="IPR000639">
    <property type="entry name" value="Epox_hydrolase-like"/>
</dbReference>
<evidence type="ECO:0000259" key="1">
    <source>
        <dbReference type="Pfam" id="PF12697"/>
    </source>
</evidence>
<dbReference type="InterPro" id="IPR050266">
    <property type="entry name" value="AB_hydrolase_sf"/>
</dbReference>
<dbReference type="Proteomes" id="UP000298412">
    <property type="component" value="Unassembled WGS sequence"/>
</dbReference>
<evidence type="ECO:0000313" key="3">
    <source>
        <dbReference type="Proteomes" id="UP000298412"/>
    </source>
</evidence>
<gene>
    <name evidence="2" type="ORF">E3O19_15800</name>
</gene>
<proteinExistence type="predicted"/>
<dbReference type="GO" id="GO:0016787">
    <property type="term" value="F:hydrolase activity"/>
    <property type="evidence" value="ECO:0007669"/>
    <property type="project" value="UniProtKB-KW"/>
</dbReference>
<dbReference type="PANTHER" id="PTHR43798">
    <property type="entry name" value="MONOACYLGLYCEROL LIPASE"/>
    <property type="match status" value="1"/>
</dbReference>
<feature type="domain" description="AB hydrolase-1" evidence="1">
    <location>
        <begin position="7"/>
        <end position="227"/>
    </location>
</feature>
<dbReference type="InterPro" id="IPR000073">
    <property type="entry name" value="AB_hydrolase_1"/>
</dbReference>
<dbReference type="RefSeq" id="WP_134569226.1">
    <property type="nucleotide sequence ID" value="NZ_SOFP01000077.1"/>
</dbReference>
<dbReference type="SUPFAM" id="SSF53474">
    <property type="entry name" value="alpha/beta-Hydrolases"/>
    <property type="match status" value="1"/>
</dbReference>
<dbReference type="InterPro" id="IPR029058">
    <property type="entry name" value="AB_hydrolase_fold"/>
</dbReference>
<dbReference type="PRINTS" id="PR00412">
    <property type="entry name" value="EPOXHYDRLASE"/>
</dbReference>
<accession>A0A4R8WHZ3</accession>
<reference evidence="2 3" key="1">
    <citation type="submission" date="2019-03" db="EMBL/GenBank/DDBJ databases">
        <title>Genomics of glacier-inhabiting Cryobacterium strains.</title>
        <authorList>
            <person name="Liu Q."/>
            <person name="Xin Y.-H."/>
        </authorList>
    </citation>
    <scope>NUCLEOTIDE SEQUENCE [LARGE SCALE GENOMIC DNA]</scope>
    <source>
        <strain evidence="2 3">MDT1-3</strain>
    </source>
</reference>
<dbReference type="Gene3D" id="3.40.50.1820">
    <property type="entry name" value="alpha/beta hydrolase"/>
    <property type="match status" value="1"/>
</dbReference>
<dbReference type="OrthoDB" id="5495375at2"/>
<sequence>MTPVPPVLFVHGIRTSATMWRGQLARLAEDGYPGLAIDLPGHGSLKAERFTVEGALAAIDNGVAALGGRVLLVGLSLGGYYAIEYAARNPEKVAGLVAAGCCAIPAGWPLDVYRSLARLIRRLPDHGLWLHTTLVRVLLPPESAADTLAGGVPLNVMDAGLGATGTLRPLEGLSRFPGPIWLINGAFDQFRLHEHRFLAACRNGRLVVVPSASHLVSLAQPERFAAVLRGILAEIAATPPRPIVGPVE</sequence>
<dbReference type="AlphaFoldDB" id="A0A4R8WHZ3"/>
<organism evidence="2 3">
    <name type="scientific">Cryobacterium algoritolerans</name>
    <dbReference type="NCBI Taxonomy" id="1259184"/>
    <lineage>
        <taxon>Bacteria</taxon>
        <taxon>Bacillati</taxon>
        <taxon>Actinomycetota</taxon>
        <taxon>Actinomycetes</taxon>
        <taxon>Micrococcales</taxon>
        <taxon>Microbacteriaceae</taxon>
        <taxon>Cryobacterium</taxon>
    </lineage>
</organism>
<dbReference type="Pfam" id="PF12697">
    <property type="entry name" value="Abhydrolase_6"/>
    <property type="match status" value="1"/>
</dbReference>